<organism evidence="1 2">
    <name type="scientific">Dendrolimus kikuchii</name>
    <dbReference type="NCBI Taxonomy" id="765133"/>
    <lineage>
        <taxon>Eukaryota</taxon>
        <taxon>Metazoa</taxon>
        <taxon>Ecdysozoa</taxon>
        <taxon>Arthropoda</taxon>
        <taxon>Hexapoda</taxon>
        <taxon>Insecta</taxon>
        <taxon>Pterygota</taxon>
        <taxon>Neoptera</taxon>
        <taxon>Endopterygota</taxon>
        <taxon>Lepidoptera</taxon>
        <taxon>Glossata</taxon>
        <taxon>Ditrysia</taxon>
        <taxon>Bombycoidea</taxon>
        <taxon>Lasiocampidae</taxon>
        <taxon>Dendrolimus</taxon>
    </lineage>
</organism>
<reference evidence="1 2" key="1">
    <citation type="journal article" date="2021" name="Front. Genet.">
        <title>Chromosome-Level Genome Assembly Reveals Significant Gene Expansion in the Toll and IMD Signaling Pathways of Dendrolimus kikuchii.</title>
        <authorList>
            <person name="Zhou J."/>
            <person name="Wu P."/>
            <person name="Xiong Z."/>
            <person name="Liu N."/>
            <person name="Zhao N."/>
            <person name="Ji M."/>
            <person name="Qiu Y."/>
            <person name="Yang B."/>
        </authorList>
    </citation>
    <scope>NUCLEOTIDE SEQUENCE [LARGE SCALE GENOMIC DNA]</scope>
    <source>
        <strain evidence="1">Ann1</strain>
    </source>
</reference>
<evidence type="ECO:0000313" key="2">
    <source>
        <dbReference type="Proteomes" id="UP000824533"/>
    </source>
</evidence>
<dbReference type="EMBL" id="CM034410">
    <property type="protein sequence ID" value="KAJ0171291.1"/>
    <property type="molecule type" value="Genomic_DNA"/>
</dbReference>
<evidence type="ECO:0000313" key="1">
    <source>
        <dbReference type="EMBL" id="KAJ0171291.1"/>
    </source>
</evidence>
<accession>A0ACC1CII5</accession>
<name>A0ACC1CII5_9NEOP</name>
<comment type="caution">
    <text evidence="1">The sequence shown here is derived from an EMBL/GenBank/DDBJ whole genome shotgun (WGS) entry which is preliminary data.</text>
</comment>
<protein>
    <submittedName>
        <fullName evidence="1">Uncharacterized protein</fullName>
    </submittedName>
</protein>
<gene>
    <name evidence="1" type="ORF">K1T71_012841</name>
</gene>
<keyword evidence="2" id="KW-1185">Reference proteome</keyword>
<sequence length="350" mass="38845">MAGIGISFVSFVFFVFIECSVVDKSDLGHPTGFMSICPGSTKPAEIPRSQLKFLSFLVQGNGGTRQKYTYWTAKNIIKDPRINLKRKTLVLAIGYLDSPNFIISTMLANEYEARNYNVIMVDNQRFATVDYQLATRMMRPVGKHVAEILAQLTESGLDPGKTELLGFSLGGQTVGFIGRTYQQLTGRNFSMIVALEPSGPCYRFLDSEHRLDASNADFVQVIHTNIDGYGMATPMGHVDIYINGGEYQPSDITLYGCTATCSHFRVLTLWISALKYPGKFIAIKCNNVQQARDADCYKNLPLITNIMGLTIDKTKHEKITMNPILPCNGNISFCKRQIAAMTQADIGENP</sequence>
<proteinExistence type="predicted"/>
<dbReference type="Proteomes" id="UP000824533">
    <property type="component" value="Linkage Group LG24"/>
</dbReference>